<keyword evidence="3" id="KW-1185">Reference proteome</keyword>
<dbReference type="InterPro" id="IPR004843">
    <property type="entry name" value="Calcineurin-like_PHP"/>
</dbReference>
<dbReference type="PANTHER" id="PTHR42850">
    <property type="entry name" value="METALLOPHOSPHOESTERASE"/>
    <property type="match status" value="1"/>
</dbReference>
<dbReference type="GO" id="GO:0016791">
    <property type="term" value="F:phosphatase activity"/>
    <property type="evidence" value="ECO:0007669"/>
    <property type="project" value="TreeGrafter"/>
</dbReference>
<organism evidence="2 3">
    <name type="scientific">Asticcacaulis endophyticus</name>
    <dbReference type="NCBI Taxonomy" id="1395890"/>
    <lineage>
        <taxon>Bacteria</taxon>
        <taxon>Pseudomonadati</taxon>
        <taxon>Pseudomonadota</taxon>
        <taxon>Alphaproteobacteria</taxon>
        <taxon>Caulobacterales</taxon>
        <taxon>Caulobacteraceae</taxon>
        <taxon>Asticcacaulis</taxon>
    </lineage>
</organism>
<dbReference type="InterPro" id="IPR050126">
    <property type="entry name" value="Ap4A_hydrolase"/>
</dbReference>
<gene>
    <name evidence="2" type="ORF">GCM10011273_09190</name>
</gene>
<dbReference type="GO" id="GO:0110154">
    <property type="term" value="P:RNA decapping"/>
    <property type="evidence" value="ECO:0007669"/>
    <property type="project" value="TreeGrafter"/>
</dbReference>
<dbReference type="PANTHER" id="PTHR42850:SF4">
    <property type="entry name" value="ZINC-DEPENDENT ENDOPOLYPHOSPHATASE"/>
    <property type="match status" value="1"/>
</dbReference>
<reference evidence="2" key="1">
    <citation type="journal article" date="2014" name="Int. J. Syst. Evol. Microbiol.">
        <title>Complete genome sequence of Corynebacterium casei LMG S-19264T (=DSM 44701T), isolated from a smear-ripened cheese.</title>
        <authorList>
            <consortium name="US DOE Joint Genome Institute (JGI-PGF)"/>
            <person name="Walter F."/>
            <person name="Albersmeier A."/>
            <person name="Kalinowski J."/>
            <person name="Ruckert C."/>
        </authorList>
    </citation>
    <scope>NUCLEOTIDE SEQUENCE</scope>
    <source>
        <strain evidence="2">KCTC 32296</strain>
    </source>
</reference>
<proteinExistence type="predicted"/>
<evidence type="ECO:0000259" key="1">
    <source>
        <dbReference type="Pfam" id="PF00149"/>
    </source>
</evidence>
<dbReference type="Pfam" id="PF00149">
    <property type="entry name" value="Metallophos"/>
    <property type="match status" value="1"/>
</dbReference>
<dbReference type="GO" id="GO:0008803">
    <property type="term" value="F:bis(5'-nucleosyl)-tetraphosphatase (symmetrical) activity"/>
    <property type="evidence" value="ECO:0007669"/>
    <property type="project" value="TreeGrafter"/>
</dbReference>
<evidence type="ECO:0000313" key="2">
    <source>
        <dbReference type="EMBL" id="GGZ25908.1"/>
    </source>
</evidence>
<evidence type="ECO:0000313" key="3">
    <source>
        <dbReference type="Proteomes" id="UP000662572"/>
    </source>
</evidence>
<dbReference type="Proteomes" id="UP000662572">
    <property type="component" value="Unassembled WGS sequence"/>
</dbReference>
<reference evidence="2" key="2">
    <citation type="submission" date="2020-09" db="EMBL/GenBank/DDBJ databases">
        <authorList>
            <person name="Sun Q."/>
            <person name="Kim S."/>
        </authorList>
    </citation>
    <scope>NUCLEOTIDE SEQUENCE</scope>
    <source>
        <strain evidence="2">KCTC 32296</strain>
    </source>
</reference>
<dbReference type="EMBL" id="BMZB01000001">
    <property type="protein sequence ID" value="GGZ25908.1"/>
    <property type="molecule type" value="Genomic_DNA"/>
</dbReference>
<dbReference type="Gene3D" id="3.60.21.10">
    <property type="match status" value="1"/>
</dbReference>
<comment type="caution">
    <text evidence="2">The sequence shown here is derived from an EMBL/GenBank/DDBJ whole genome shotgun (WGS) entry which is preliminary data.</text>
</comment>
<accession>A0A918UPV6</accession>
<dbReference type="GO" id="GO:0005737">
    <property type="term" value="C:cytoplasm"/>
    <property type="evidence" value="ECO:0007669"/>
    <property type="project" value="TreeGrafter"/>
</dbReference>
<feature type="domain" description="Calcineurin-like phosphoesterase" evidence="1">
    <location>
        <begin position="31"/>
        <end position="221"/>
    </location>
</feature>
<protein>
    <submittedName>
        <fullName evidence="2">Bis(5'-nucleosyl)-tetraphosphatase</fullName>
    </submittedName>
</protein>
<dbReference type="InterPro" id="IPR029052">
    <property type="entry name" value="Metallo-depent_PP-like"/>
</dbReference>
<sequence length="258" mass="29012">MIAFYMISFFKNLFSPRKSDPVPIVDRLTYAIGDIHGRADLLTRMIDKIREDSYAYQEKPRVVLLGDYVDRGPASDKVIETILKLKNEIWCDLEVLMGNHEMSLINFLEDPESGSTWVQHGGGTTLMNYGVQAPPLRSDAEAWIEARDQFGNNLPRAHLEAICAMKLIIYGGDYVFVHAGVKPGVPLDDQDAMTLLWIRAEFLSATKACNYVVVHGHTPTPEPFNSTWRIGVDTGAYATGVLTCVRLHKETRQFIHVT</sequence>
<dbReference type="AlphaFoldDB" id="A0A918UPV6"/>
<dbReference type="CDD" id="cd00144">
    <property type="entry name" value="MPP_PPP_family"/>
    <property type="match status" value="1"/>
</dbReference>
<dbReference type="SUPFAM" id="SSF56300">
    <property type="entry name" value="Metallo-dependent phosphatases"/>
    <property type="match status" value="1"/>
</dbReference>
<name>A0A918UPV6_9CAUL</name>